<evidence type="ECO:0000313" key="3">
    <source>
        <dbReference type="Proteomes" id="UP000007800"/>
    </source>
</evidence>
<keyword evidence="1" id="KW-1133">Transmembrane helix</keyword>
<proteinExistence type="predicted"/>
<dbReference type="EMBL" id="GG680918">
    <property type="protein sequence ID" value="EER05642.1"/>
    <property type="molecule type" value="Genomic_DNA"/>
</dbReference>
<organism evidence="3">
    <name type="scientific">Perkinsus marinus (strain ATCC 50983 / TXsc)</name>
    <dbReference type="NCBI Taxonomy" id="423536"/>
    <lineage>
        <taxon>Eukaryota</taxon>
        <taxon>Sar</taxon>
        <taxon>Alveolata</taxon>
        <taxon>Perkinsozoa</taxon>
        <taxon>Perkinsea</taxon>
        <taxon>Perkinsida</taxon>
        <taxon>Perkinsidae</taxon>
        <taxon>Perkinsus</taxon>
    </lineage>
</organism>
<gene>
    <name evidence="2" type="ORF">Pmar_PMAR011670</name>
</gene>
<evidence type="ECO:0000256" key="1">
    <source>
        <dbReference type="SAM" id="Phobius"/>
    </source>
</evidence>
<keyword evidence="3" id="KW-1185">Reference proteome</keyword>
<dbReference type="RefSeq" id="XP_002773826.1">
    <property type="nucleotide sequence ID" value="XM_002773780.1"/>
</dbReference>
<keyword evidence="1" id="KW-0812">Transmembrane</keyword>
<dbReference type="AlphaFoldDB" id="C5LCF9"/>
<dbReference type="InParanoid" id="C5LCF9"/>
<dbReference type="Proteomes" id="UP000007800">
    <property type="component" value="Unassembled WGS sequence"/>
</dbReference>
<keyword evidence="1" id="KW-0472">Membrane</keyword>
<reference evidence="2 3" key="1">
    <citation type="submission" date="2008-07" db="EMBL/GenBank/DDBJ databases">
        <authorList>
            <person name="El-Sayed N."/>
            <person name="Caler E."/>
            <person name="Inman J."/>
            <person name="Amedeo P."/>
            <person name="Hass B."/>
            <person name="Wortman J."/>
        </authorList>
    </citation>
    <scope>NUCLEOTIDE SEQUENCE [LARGE SCALE GENOMIC DNA]</scope>
    <source>
        <strain evidence="3">ATCC 50983 / TXsc</strain>
    </source>
</reference>
<feature type="transmembrane region" description="Helical" evidence="1">
    <location>
        <begin position="30"/>
        <end position="48"/>
    </location>
</feature>
<dbReference type="GeneID" id="9042617"/>
<protein>
    <submittedName>
        <fullName evidence="2">Uncharacterized protein</fullName>
    </submittedName>
</protein>
<sequence length="49" mass="5722">MVELVKAIAWPFKWIFPTPEILNTFKGRPLAMVLPLMFVCNIIMLLYIV</sequence>
<name>C5LCF9_PERM5</name>
<accession>C5LCF9</accession>
<evidence type="ECO:0000313" key="2">
    <source>
        <dbReference type="EMBL" id="EER05642.1"/>
    </source>
</evidence>